<dbReference type="SUPFAM" id="SSF51161">
    <property type="entry name" value="Trimeric LpxA-like enzymes"/>
    <property type="match status" value="1"/>
</dbReference>
<evidence type="ECO:0000313" key="3">
    <source>
        <dbReference type="Proteomes" id="UP000518878"/>
    </source>
</evidence>
<evidence type="ECO:0008006" key="4">
    <source>
        <dbReference type="Google" id="ProtNLM"/>
    </source>
</evidence>
<name>A0A7X5TQ89_9GAMM</name>
<dbReference type="Gene3D" id="2.160.20.20">
    <property type="match status" value="1"/>
</dbReference>
<reference evidence="2 3" key="1">
    <citation type="journal article" date="2006" name="Int. J. Syst. Evol. Microbiol.">
        <title>Dyella yeojuensis sp. nov., isolated from greenhouse soil in Korea.</title>
        <authorList>
            <person name="Kim B.Y."/>
            <person name="Weon H.Y."/>
            <person name="Lee K.H."/>
            <person name="Seok S.J."/>
            <person name="Kwon S.W."/>
            <person name="Go S.J."/>
            <person name="Stackebrandt E."/>
        </authorList>
    </citation>
    <scope>NUCLEOTIDE SEQUENCE [LARGE SCALE GENOMIC DNA]</scope>
    <source>
        <strain evidence="2 3">DSM 17673</strain>
    </source>
</reference>
<gene>
    <name evidence="2" type="ORF">HBF32_12470</name>
</gene>
<evidence type="ECO:0000256" key="1">
    <source>
        <dbReference type="SAM" id="SignalP"/>
    </source>
</evidence>
<evidence type="ECO:0000313" key="2">
    <source>
        <dbReference type="EMBL" id="NID16276.1"/>
    </source>
</evidence>
<dbReference type="InterPro" id="IPR011004">
    <property type="entry name" value="Trimer_LpxA-like_sf"/>
</dbReference>
<dbReference type="RefSeq" id="WP_166699927.1">
    <property type="nucleotide sequence ID" value="NZ_JAAQTL010000001.1"/>
</dbReference>
<accession>A0A7X5TQ89</accession>
<keyword evidence="1" id="KW-0732">Signal</keyword>
<feature type="chain" id="PRO_5030821425" description="Polymer-forming cytoskeletal protein" evidence="1">
    <location>
        <begin position="21"/>
        <end position="217"/>
    </location>
</feature>
<proteinExistence type="predicted"/>
<protein>
    <recommendedName>
        <fullName evidence="4">Polymer-forming cytoskeletal protein</fullName>
    </recommendedName>
</protein>
<sequence>MRRTLLSLLIALSVSGAALAQEDVSKVNGTASVEDGQHAGDVHTVNGSVRIGERAVVQKASTVNGSVDIGEGATATSVKTVNGAVTLNEKARVSGDLENVNGRVRLESGAEVKGHLSNVNGQISLERAHVGGGIETTNADVTIGEDSKVEGGLLVKKPSWGWFNSGSDRVPKIVIGPHAVVQGTLTFERDVELYVSDSATVGKIEGATAKKFSGSTP</sequence>
<dbReference type="InterPro" id="IPR012332">
    <property type="entry name" value="Autotransporter_pectin_lyase_C"/>
</dbReference>
<organism evidence="2 3">
    <name type="scientific">Luteibacter yeojuensis</name>
    <dbReference type="NCBI Taxonomy" id="345309"/>
    <lineage>
        <taxon>Bacteria</taxon>
        <taxon>Pseudomonadati</taxon>
        <taxon>Pseudomonadota</taxon>
        <taxon>Gammaproteobacteria</taxon>
        <taxon>Lysobacterales</taxon>
        <taxon>Rhodanobacteraceae</taxon>
        <taxon>Luteibacter</taxon>
    </lineage>
</organism>
<comment type="caution">
    <text evidence="2">The sequence shown here is derived from an EMBL/GenBank/DDBJ whole genome shotgun (WGS) entry which is preliminary data.</text>
</comment>
<dbReference type="AlphaFoldDB" id="A0A7X5TQ89"/>
<dbReference type="EMBL" id="JAAQTL010000001">
    <property type="protein sequence ID" value="NID16276.1"/>
    <property type="molecule type" value="Genomic_DNA"/>
</dbReference>
<dbReference type="Proteomes" id="UP000518878">
    <property type="component" value="Unassembled WGS sequence"/>
</dbReference>
<keyword evidence="3" id="KW-1185">Reference proteome</keyword>
<feature type="signal peptide" evidence="1">
    <location>
        <begin position="1"/>
        <end position="20"/>
    </location>
</feature>